<gene>
    <name evidence="9" type="ORF">F3Y22_tig00110472pilonHSYRG00254</name>
</gene>
<dbReference type="Proteomes" id="UP000436088">
    <property type="component" value="Unassembled WGS sequence"/>
</dbReference>
<protein>
    <submittedName>
        <fullName evidence="9">Mitochondrial transcription termination factor family protein</fullName>
    </submittedName>
</protein>
<comment type="similarity">
    <text evidence="2">Belongs to the CLV3/ESR signal peptide family.</text>
</comment>
<evidence type="ECO:0000256" key="8">
    <source>
        <dbReference type="SAM" id="SignalP"/>
    </source>
</evidence>
<evidence type="ECO:0000256" key="3">
    <source>
        <dbReference type="ARBA" id="ARBA00022525"/>
    </source>
</evidence>
<dbReference type="PANTHER" id="PTHR33869:SF5">
    <property type="entry name" value="CLAVATA3_ESR (CLE)-RELATED PROTEIN 4"/>
    <property type="match status" value="1"/>
</dbReference>
<dbReference type="InterPro" id="IPR039616">
    <property type="entry name" value="CLE1-4"/>
</dbReference>
<keyword evidence="5" id="KW-0325">Glycoprotein</keyword>
<feature type="region of interest" description="Disordered" evidence="7">
    <location>
        <begin position="99"/>
        <end position="126"/>
    </location>
</feature>
<keyword evidence="4 8" id="KW-0732">Signal</keyword>
<evidence type="ECO:0000256" key="6">
    <source>
        <dbReference type="ARBA" id="ARBA00023278"/>
    </source>
</evidence>
<keyword evidence="6" id="KW-0379">Hydroxylation</keyword>
<evidence type="ECO:0000256" key="5">
    <source>
        <dbReference type="ARBA" id="ARBA00023180"/>
    </source>
</evidence>
<evidence type="ECO:0000313" key="9">
    <source>
        <dbReference type="EMBL" id="KAE8703294.1"/>
    </source>
</evidence>
<reference evidence="9" key="1">
    <citation type="submission" date="2019-09" db="EMBL/GenBank/DDBJ databases">
        <title>Draft genome information of white flower Hibiscus syriacus.</title>
        <authorList>
            <person name="Kim Y.-M."/>
        </authorList>
    </citation>
    <scope>NUCLEOTIDE SEQUENCE [LARGE SCALE GENOMIC DNA]</scope>
    <source>
        <strain evidence="9">YM2019G1</strain>
    </source>
</reference>
<dbReference type="PANTHER" id="PTHR33869">
    <property type="entry name" value="CLAVATA3/ESR (CLE)-RELATED PROTEIN 3"/>
    <property type="match status" value="1"/>
</dbReference>
<evidence type="ECO:0000256" key="1">
    <source>
        <dbReference type="ARBA" id="ARBA00004239"/>
    </source>
</evidence>
<evidence type="ECO:0000256" key="2">
    <source>
        <dbReference type="ARBA" id="ARBA00005416"/>
    </source>
</evidence>
<dbReference type="EMBL" id="VEPZ02001001">
    <property type="protein sequence ID" value="KAE8703294.1"/>
    <property type="molecule type" value="Genomic_DNA"/>
</dbReference>
<feature type="signal peptide" evidence="8">
    <location>
        <begin position="1"/>
        <end position="22"/>
    </location>
</feature>
<feature type="chain" id="PRO_5025354766" evidence="8">
    <location>
        <begin position="23"/>
        <end position="126"/>
    </location>
</feature>
<comment type="caution">
    <text evidence="9">The sequence shown here is derived from an EMBL/GenBank/DDBJ whole genome shotgun (WGS) entry which is preliminary data.</text>
</comment>
<evidence type="ECO:0000313" key="10">
    <source>
        <dbReference type="Proteomes" id="UP000436088"/>
    </source>
</evidence>
<proteinExistence type="inferred from homology"/>
<accession>A0A6A3AFG2</accession>
<evidence type="ECO:0000256" key="7">
    <source>
        <dbReference type="SAM" id="MobiDB-lite"/>
    </source>
</evidence>
<dbReference type="GO" id="GO:0033612">
    <property type="term" value="F:receptor serine/threonine kinase binding"/>
    <property type="evidence" value="ECO:0007669"/>
    <property type="project" value="TreeGrafter"/>
</dbReference>
<dbReference type="GO" id="GO:0005576">
    <property type="term" value="C:extracellular region"/>
    <property type="evidence" value="ECO:0007669"/>
    <property type="project" value="UniProtKB-SubCell"/>
</dbReference>
<sequence>MASFKVFLCVFLHALFLVSSSGTRLFHPFLTADSTMGTDSKSQYKASTYNGMETISRHFGSKRFSGMKLLPLAVAAGEHLEADFAESKRALVEEGREAIKASIQRNGGEPFESKRTSPGGPDPHHH</sequence>
<keyword evidence="3" id="KW-0964">Secreted</keyword>
<comment type="subcellular location">
    <subcellularLocation>
        <location evidence="1">Secreted</location>
        <location evidence="1">Extracellular space</location>
    </subcellularLocation>
</comment>
<keyword evidence="10" id="KW-1185">Reference proteome</keyword>
<organism evidence="9 10">
    <name type="scientific">Hibiscus syriacus</name>
    <name type="common">Rose of Sharon</name>
    <dbReference type="NCBI Taxonomy" id="106335"/>
    <lineage>
        <taxon>Eukaryota</taxon>
        <taxon>Viridiplantae</taxon>
        <taxon>Streptophyta</taxon>
        <taxon>Embryophyta</taxon>
        <taxon>Tracheophyta</taxon>
        <taxon>Spermatophyta</taxon>
        <taxon>Magnoliopsida</taxon>
        <taxon>eudicotyledons</taxon>
        <taxon>Gunneridae</taxon>
        <taxon>Pentapetalae</taxon>
        <taxon>rosids</taxon>
        <taxon>malvids</taxon>
        <taxon>Malvales</taxon>
        <taxon>Malvaceae</taxon>
        <taxon>Malvoideae</taxon>
        <taxon>Hibiscus</taxon>
    </lineage>
</organism>
<name>A0A6A3AFG2_HIBSY</name>
<dbReference type="AlphaFoldDB" id="A0A6A3AFG2"/>
<evidence type="ECO:0000256" key="4">
    <source>
        <dbReference type="ARBA" id="ARBA00022729"/>
    </source>
</evidence>